<evidence type="ECO:0000313" key="2">
    <source>
        <dbReference type="EMBL" id="QUS59023.1"/>
    </source>
</evidence>
<gene>
    <name evidence="2" type="ORF">KGB56_26385</name>
</gene>
<evidence type="ECO:0000313" key="3">
    <source>
        <dbReference type="Proteomes" id="UP000680706"/>
    </source>
</evidence>
<accession>A0ABX8AWS9</accession>
<proteinExistence type="predicted"/>
<feature type="signal peptide" evidence="1">
    <location>
        <begin position="1"/>
        <end position="20"/>
    </location>
</feature>
<dbReference type="EMBL" id="CP074129">
    <property type="protein sequence ID" value="QUS59023.1"/>
    <property type="molecule type" value="Genomic_DNA"/>
</dbReference>
<evidence type="ECO:0008006" key="4">
    <source>
        <dbReference type="Google" id="ProtNLM"/>
    </source>
</evidence>
<keyword evidence="1" id="KW-0732">Signal</keyword>
<dbReference type="Proteomes" id="UP000680706">
    <property type="component" value="Plasmid pAb134-03"/>
</dbReference>
<keyword evidence="3" id="KW-1185">Reference proteome</keyword>
<organism evidence="2 3">
    <name type="scientific">Pseudovibrio brasiliensis</name>
    <dbReference type="NCBI Taxonomy" id="1898042"/>
    <lineage>
        <taxon>Bacteria</taxon>
        <taxon>Pseudomonadati</taxon>
        <taxon>Pseudomonadota</taxon>
        <taxon>Alphaproteobacteria</taxon>
        <taxon>Hyphomicrobiales</taxon>
        <taxon>Stappiaceae</taxon>
        <taxon>Pseudovibrio</taxon>
    </lineage>
</organism>
<name>A0ABX8AWS9_9HYPH</name>
<dbReference type="SUPFAM" id="SSF54909">
    <property type="entry name" value="Dimeric alpha+beta barrel"/>
    <property type="match status" value="1"/>
</dbReference>
<feature type="chain" id="PRO_5046798544" description="ABM domain-containing protein" evidence="1">
    <location>
        <begin position="21"/>
        <end position="128"/>
    </location>
</feature>
<evidence type="ECO:0000256" key="1">
    <source>
        <dbReference type="SAM" id="SignalP"/>
    </source>
</evidence>
<dbReference type="RefSeq" id="WP_075701436.1">
    <property type="nucleotide sequence ID" value="NZ_CP074129.1"/>
</dbReference>
<geneLocation type="plasmid" evidence="2 3">
    <name>pAb134-03</name>
</geneLocation>
<protein>
    <recommendedName>
        <fullName evidence="4">ABM domain-containing protein</fullName>
    </recommendedName>
</protein>
<sequence length="128" mass="14040">MNLIKKVVTVAVFAMPLVVAHGESAMATQLNEASVLEYVTFTAKAGTDAEKLAQVAASINNNLTNVSGFVDRYVSLQDDGIWVEVVFWKDLQSAKDGLQTFLADDRNKPFLDMVNADSVKITYSDLKH</sequence>
<keyword evidence="2" id="KW-0614">Plasmid</keyword>
<reference evidence="2 3" key="1">
    <citation type="journal article" date="2021" name="Angew. Chem. Int. Ed. Engl.">
        <title>A novel family of nonribosomal peptides modulate collective behavior in Pseudovibrio bacteria isolated from marine sponges.</title>
        <authorList>
            <person name="Ioca L.P."/>
            <person name="Dai Y."/>
            <person name="Kunakom S."/>
            <person name="Diaz-Espinosa J."/>
            <person name="Krunic A."/>
            <person name="Crnkovic C.M."/>
            <person name="Orjala J."/>
            <person name="Sanchez L.M."/>
            <person name="Ferreira A.G."/>
            <person name="Berlinck R.G.S."/>
            <person name="Eustaquio A.S."/>
        </authorList>
    </citation>
    <scope>NUCLEOTIDE SEQUENCE [LARGE SCALE GENOMIC DNA]</scope>
    <source>
        <strain evidence="2 3">Ab134</strain>
        <plasmid evidence="2 3">pAb134-03</plasmid>
    </source>
</reference>
<dbReference type="InterPro" id="IPR011008">
    <property type="entry name" value="Dimeric_a/b-barrel"/>
</dbReference>